<dbReference type="EMBL" id="JBBHLL010000764">
    <property type="protein sequence ID" value="KAK7797864.1"/>
    <property type="molecule type" value="Genomic_DNA"/>
</dbReference>
<dbReference type="InterPro" id="IPR012677">
    <property type="entry name" value="Nucleotide-bd_a/b_plait_sf"/>
</dbReference>
<dbReference type="GO" id="GO:0003676">
    <property type="term" value="F:nucleic acid binding"/>
    <property type="evidence" value="ECO:0007669"/>
    <property type="project" value="InterPro"/>
</dbReference>
<reference evidence="4 5" key="1">
    <citation type="journal article" date="2023" name="bioRxiv">
        <title>Conserved and derived expression patterns and positive selection on dental genes reveal complex evolutionary context of ever-growing rodent molars.</title>
        <authorList>
            <person name="Calamari Z.T."/>
            <person name="Song A."/>
            <person name="Cohen E."/>
            <person name="Akter M."/>
            <person name="Roy R.D."/>
            <person name="Hallikas O."/>
            <person name="Christensen M.M."/>
            <person name="Li P."/>
            <person name="Marangoni P."/>
            <person name="Jernvall J."/>
            <person name="Klein O.D."/>
        </authorList>
    </citation>
    <scope>NUCLEOTIDE SEQUENCE [LARGE SCALE GENOMIC DNA]</scope>
    <source>
        <strain evidence="4">V071</strain>
    </source>
</reference>
<keyword evidence="2" id="KW-1133">Transmembrane helix</keyword>
<accession>A0AAW0H7X4</accession>
<evidence type="ECO:0000313" key="5">
    <source>
        <dbReference type="Proteomes" id="UP001488838"/>
    </source>
</evidence>
<keyword evidence="2" id="KW-0812">Transmembrane</keyword>
<dbReference type="Gene3D" id="2.60.120.590">
    <property type="entry name" value="Alpha-ketoglutarate-dependent dioxygenase AlkB-like"/>
    <property type="match status" value="1"/>
</dbReference>
<dbReference type="Pfam" id="PF13532">
    <property type="entry name" value="2OG-FeII_Oxy_2"/>
    <property type="match status" value="1"/>
</dbReference>
<sequence>MEALLMPPNEPYAFVIYKTIEESKKAYANLNGKEIIDDLGQKIILYSNYVGKGTLKLLTFFANLFFPGVQILYMSILICFPVAQWKKLGLQTLPPGLLVVEEIISSEDEKMLLESVNWTADTGNQNFQKSLKHRRVKHFGYEFHYENNTVNKDKPLPGGLPDICNSILEKWLKEGYIKHKPDQLTINQYEPGHGIPAHIDTHSAFEDEIISLSLGSEVSAEAFLFFSFFLFLNQLLPYFTLHNALFSHMGISILIKMN</sequence>
<dbReference type="InterPro" id="IPR035979">
    <property type="entry name" value="RBD_domain_sf"/>
</dbReference>
<dbReference type="PANTHER" id="PTHR12463:SF1">
    <property type="entry name" value="2-OXOGLUTARATE AND FE-DEPENDENT OXYGENASE FAMILY PROTEIN"/>
    <property type="match status" value="1"/>
</dbReference>
<name>A0AAW0H7X4_MYOGA</name>
<evidence type="ECO:0000256" key="2">
    <source>
        <dbReference type="SAM" id="Phobius"/>
    </source>
</evidence>
<comment type="caution">
    <text evidence="4">The sequence shown here is derived from an EMBL/GenBank/DDBJ whole genome shotgun (WGS) entry which is preliminary data.</text>
</comment>
<dbReference type="InterPro" id="IPR032857">
    <property type="entry name" value="ALKBH4"/>
</dbReference>
<dbReference type="InterPro" id="IPR027450">
    <property type="entry name" value="AlkB-like"/>
</dbReference>
<dbReference type="InterPro" id="IPR037151">
    <property type="entry name" value="AlkB-like_sf"/>
</dbReference>
<organism evidence="4 5">
    <name type="scientific">Myodes glareolus</name>
    <name type="common">Bank vole</name>
    <name type="synonym">Clethrionomys glareolus</name>
    <dbReference type="NCBI Taxonomy" id="447135"/>
    <lineage>
        <taxon>Eukaryota</taxon>
        <taxon>Metazoa</taxon>
        <taxon>Chordata</taxon>
        <taxon>Craniata</taxon>
        <taxon>Vertebrata</taxon>
        <taxon>Euteleostomi</taxon>
        <taxon>Mammalia</taxon>
        <taxon>Eutheria</taxon>
        <taxon>Euarchontoglires</taxon>
        <taxon>Glires</taxon>
        <taxon>Rodentia</taxon>
        <taxon>Myomorpha</taxon>
        <taxon>Muroidea</taxon>
        <taxon>Cricetidae</taxon>
        <taxon>Arvicolinae</taxon>
        <taxon>Myodes</taxon>
    </lineage>
</organism>
<gene>
    <name evidence="4" type="ORF">U0070_004474</name>
</gene>
<protein>
    <recommendedName>
        <fullName evidence="3">Alpha-ketoglutarate-dependent dioxygenase AlkB-like domain-containing protein</fullName>
    </recommendedName>
</protein>
<feature type="domain" description="Alpha-ketoglutarate-dependent dioxygenase AlkB-like" evidence="3">
    <location>
        <begin position="112"/>
        <end position="217"/>
    </location>
</feature>
<feature type="transmembrane region" description="Helical" evidence="2">
    <location>
        <begin position="60"/>
        <end position="83"/>
    </location>
</feature>
<dbReference type="AlphaFoldDB" id="A0AAW0H7X4"/>
<dbReference type="GO" id="GO:0070988">
    <property type="term" value="P:demethylation"/>
    <property type="evidence" value="ECO:0007669"/>
    <property type="project" value="InterPro"/>
</dbReference>
<proteinExistence type="predicted"/>
<evidence type="ECO:0000259" key="3">
    <source>
        <dbReference type="Pfam" id="PF13532"/>
    </source>
</evidence>
<dbReference type="SUPFAM" id="SSF51197">
    <property type="entry name" value="Clavaminate synthase-like"/>
    <property type="match status" value="1"/>
</dbReference>
<keyword evidence="5" id="KW-1185">Reference proteome</keyword>
<evidence type="ECO:0000256" key="1">
    <source>
        <dbReference type="ARBA" id="ARBA00001954"/>
    </source>
</evidence>
<comment type="cofactor">
    <cofactor evidence="1">
        <name>Fe(2+)</name>
        <dbReference type="ChEBI" id="CHEBI:29033"/>
    </cofactor>
</comment>
<dbReference type="PANTHER" id="PTHR12463">
    <property type="entry name" value="OXYGENASE-RELATED"/>
    <property type="match status" value="1"/>
</dbReference>
<keyword evidence="2" id="KW-0472">Membrane</keyword>
<dbReference type="Proteomes" id="UP001488838">
    <property type="component" value="Unassembled WGS sequence"/>
</dbReference>
<dbReference type="GO" id="GO:0016491">
    <property type="term" value="F:oxidoreductase activity"/>
    <property type="evidence" value="ECO:0007669"/>
    <property type="project" value="TreeGrafter"/>
</dbReference>
<dbReference type="GO" id="GO:0032451">
    <property type="term" value="F:demethylase activity"/>
    <property type="evidence" value="ECO:0007669"/>
    <property type="project" value="TreeGrafter"/>
</dbReference>
<dbReference type="Gene3D" id="3.30.70.330">
    <property type="match status" value="1"/>
</dbReference>
<dbReference type="SUPFAM" id="SSF54928">
    <property type="entry name" value="RNA-binding domain, RBD"/>
    <property type="match status" value="1"/>
</dbReference>
<evidence type="ECO:0000313" key="4">
    <source>
        <dbReference type="EMBL" id="KAK7797864.1"/>
    </source>
</evidence>